<feature type="transmembrane region" description="Helical" evidence="5">
    <location>
        <begin position="772"/>
        <end position="792"/>
    </location>
</feature>
<dbReference type="eggNOG" id="KOG0619">
    <property type="taxonomic scope" value="Eukaryota"/>
</dbReference>
<evidence type="ECO:0000256" key="2">
    <source>
        <dbReference type="ARBA" id="ARBA00022614"/>
    </source>
</evidence>
<dbReference type="Gene3D" id="3.80.10.10">
    <property type="entry name" value="Ribonuclease Inhibitor"/>
    <property type="match status" value="1"/>
</dbReference>
<keyword evidence="4" id="KW-0677">Repeat</keyword>
<feature type="signal peptide" evidence="6">
    <location>
        <begin position="1"/>
        <end position="15"/>
    </location>
</feature>
<keyword evidence="5" id="KW-0472">Membrane</keyword>
<dbReference type="GeneID" id="17265931"/>
<evidence type="ECO:0000256" key="1">
    <source>
        <dbReference type="ARBA" id="ARBA00004167"/>
    </source>
</evidence>
<evidence type="ECO:0000256" key="4">
    <source>
        <dbReference type="ARBA" id="ARBA00022737"/>
    </source>
</evidence>
<proteinExistence type="predicted"/>
<evidence type="ECO:0000256" key="6">
    <source>
        <dbReference type="SAM" id="SignalP"/>
    </source>
</evidence>
<feature type="transmembrane region" description="Helical" evidence="5">
    <location>
        <begin position="625"/>
        <end position="645"/>
    </location>
</feature>
<dbReference type="PANTHER" id="PTHR48053:SF71">
    <property type="entry name" value="LEUCINE RICH REPEAT FAMILY PROTEIN, EXPRESSED"/>
    <property type="match status" value="1"/>
</dbReference>
<dbReference type="STRING" id="2903.R1EBK7"/>
<dbReference type="Proteomes" id="UP000013827">
    <property type="component" value="Unassembled WGS sequence"/>
</dbReference>
<dbReference type="FunFam" id="3.80.10.10:FF:000041">
    <property type="entry name" value="LRR receptor-like serine/threonine-protein kinase ERECTA"/>
    <property type="match status" value="1"/>
</dbReference>
<dbReference type="SUPFAM" id="SSF52058">
    <property type="entry name" value="L domain-like"/>
    <property type="match status" value="1"/>
</dbReference>
<accession>A0A0D3JA51</accession>
<evidence type="ECO:0008006" key="9">
    <source>
        <dbReference type="Google" id="ProtNLM"/>
    </source>
</evidence>
<dbReference type="HOGENOM" id="CLU_271863_0_0_1"/>
<feature type="chain" id="PRO_5044192967" description="RRM domain-containing protein" evidence="6">
    <location>
        <begin position="16"/>
        <end position="1225"/>
    </location>
</feature>
<evidence type="ECO:0000256" key="5">
    <source>
        <dbReference type="SAM" id="Phobius"/>
    </source>
</evidence>
<feature type="transmembrane region" description="Helical" evidence="5">
    <location>
        <begin position="739"/>
        <end position="760"/>
    </location>
</feature>
<reference evidence="8" key="1">
    <citation type="journal article" date="2013" name="Nature">
        <title>Pan genome of the phytoplankton Emiliania underpins its global distribution.</title>
        <authorList>
            <person name="Read B.A."/>
            <person name="Kegel J."/>
            <person name="Klute M.J."/>
            <person name="Kuo A."/>
            <person name="Lefebvre S.C."/>
            <person name="Maumus F."/>
            <person name="Mayer C."/>
            <person name="Miller J."/>
            <person name="Monier A."/>
            <person name="Salamov A."/>
            <person name="Young J."/>
            <person name="Aguilar M."/>
            <person name="Claverie J.M."/>
            <person name="Frickenhaus S."/>
            <person name="Gonzalez K."/>
            <person name="Herman E.K."/>
            <person name="Lin Y.C."/>
            <person name="Napier J."/>
            <person name="Ogata H."/>
            <person name="Sarno A.F."/>
            <person name="Shmutz J."/>
            <person name="Schroeder D."/>
            <person name="de Vargas C."/>
            <person name="Verret F."/>
            <person name="von Dassow P."/>
            <person name="Valentin K."/>
            <person name="Van de Peer Y."/>
            <person name="Wheeler G."/>
            <person name="Dacks J.B."/>
            <person name="Delwiche C.F."/>
            <person name="Dyhrman S.T."/>
            <person name="Glockner G."/>
            <person name="John U."/>
            <person name="Richards T."/>
            <person name="Worden A.Z."/>
            <person name="Zhang X."/>
            <person name="Grigoriev I.V."/>
            <person name="Allen A.E."/>
            <person name="Bidle K."/>
            <person name="Borodovsky M."/>
            <person name="Bowler C."/>
            <person name="Brownlee C."/>
            <person name="Cock J.M."/>
            <person name="Elias M."/>
            <person name="Gladyshev V.N."/>
            <person name="Groth M."/>
            <person name="Guda C."/>
            <person name="Hadaegh A."/>
            <person name="Iglesias-Rodriguez M.D."/>
            <person name="Jenkins J."/>
            <person name="Jones B.M."/>
            <person name="Lawson T."/>
            <person name="Leese F."/>
            <person name="Lindquist E."/>
            <person name="Lobanov A."/>
            <person name="Lomsadze A."/>
            <person name="Malik S.B."/>
            <person name="Marsh M.E."/>
            <person name="Mackinder L."/>
            <person name="Mock T."/>
            <person name="Mueller-Roeber B."/>
            <person name="Pagarete A."/>
            <person name="Parker M."/>
            <person name="Probert I."/>
            <person name="Quesneville H."/>
            <person name="Raines C."/>
            <person name="Rensing S.A."/>
            <person name="Riano-Pachon D.M."/>
            <person name="Richier S."/>
            <person name="Rokitta S."/>
            <person name="Shiraiwa Y."/>
            <person name="Soanes D.M."/>
            <person name="van der Giezen M."/>
            <person name="Wahlund T.M."/>
            <person name="Williams B."/>
            <person name="Wilson W."/>
            <person name="Wolfe G."/>
            <person name="Wurch L.L."/>
        </authorList>
    </citation>
    <scope>NUCLEOTIDE SEQUENCE</scope>
</reference>
<feature type="transmembrane region" description="Helical" evidence="5">
    <location>
        <begin position="417"/>
        <end position="440"/>
    </location>
</feature>
<keyword evidence="2" id="KW-0433">Leucine-rich repeat</keyword>
<keyword evidence="5" id="KW-0812">Transmembrane</keyword>
<reference evidence="7" key="2">
    <citation type="submission" date="2024-10" db="UniProtKB">
        <authorList>
            <consortium name="EnsemblProtists"/>
        </authorList>
    </citation>
    <scope>IDENTIFICATION</scope>
</reference>
<organism evidence="7 8">
    <name type="scientific">Emiliania huxleyi (strain CCMP1516)</name>
    <dbReference type="NCBI Taxonomy" id="280463"/>
    <lineage>
        <taxon>Eukaryota</taxon>
        <taxon>Haptista</taxon>
        <taxon>Haptophyta</taxon>
        <taxon>Prymnesiophyceae</taxon>
        <taxon>Isochrysidales</taxon>
        <taxon>Noelaerhabdaceae</taxon>
        <taxon>Emiliania</taxon>
    </lineage>
</organism>
<dbReference type="GO" id="GO:0016020">
    <property type="term" value="C:membrane"/>
    <property type="evidence" value="ECO:0007669"/>
    <property type="project" value="UniProtKB-SubCell"/>
</dbReference>
<dbReference type="PANTHER" id="PTHR48053">
    <property type="entry name" value="LEUCINE RICH REPEAT FAMILY PROTEIN, EXPRESSED"/>
    <property type="match status" value="1"/>
</dbReference>
<feature type="transmembrane region" description="Helical" evidence="5">
    <location>
        <begin position="700"/>
        <end position="719"/>
    </location>
</feature>
<evidence type="ECO:0000313" key="7">
    <source>
        <dbReference type="EnsemblProtists" id="EOD20386"/>
    </source>
</evidence>
<dbReference type="InterPro" id="IPR051716">
    <property type="entry name" value="Plant_RL_S/T_kinase"/>
</dbReference>
<evidence type="ECO:0000256" key="3">
    <source>
        <dbReference type="ARBA" id="ARBA00022729"/>
    </source>
</evidence>
<feature type="transmembrane region" description="Helical" evidence="5">
    <location>
        <begin position="672"/>
        <end position="694"/>
    </location>
</feature>
<keyword evidence="3 6" id="KW-0732">Signal</keyword>
<comment type="subcellular location">
    <subcellularLocation>
        <location evidence="1">Membrane</location>
        <topology evidence="1">Single-pass membrane protein</topology>
    </subcellularLocation>
</comment>
<dbReference type="Pfam" id="PF00560">
    <property type="entry name" value="LRR_1"/>
    <property type="match status" value="1"/>
</dbReference>
<dbReference type="PaxDb" id="2903-EOD20386"/>
<dbReference type="EnsemblProtists" id="EOD20386">
    <property type="protein sequence ID" value="EOD20386"/>
    <property type="gene ID" value="EMIHUDRAFT_242059"/>
</dbReference>
<keyword evidence="5" id="KW-1133">Transmembrane helix</keyword>
<dbReference type="InterPro" id="IPR001611">
    <property type="entry name" value="Leu-rich_rpt"/>
</dbReference>
<dbReference type="AlphaFoldDB" id="A0A0D3JA51"/>
<sequence length="1225" mass="132469">MWFSLSLVLVAVATGQQRRVASVEIPAECSGCDPAGQPATWTLHASTNCYAGFGAEDLETPRGNPCCKCASIDDCFAQCAATAGCEAVVVTSTSPLLCYRRGYVDLSSCVADVGYDTYIMPSVPPKSDGGGGGDGVQLKAMSFNAIGCNDVDATMPLYTKVWMVGRGLIGTLPSQLTTLTRLSEIDASGNQISGTLPSQLMNLTSLSLLGLAFNAISGTLPSQPANSGLIQLGLHTNQLSGTLPSQLADLVHLSLSENRALSGTLPSQIAHLTRLRLLMLDATALSGTLPPQLRDMTKMNYLSLYDDALSGTLPSYWPMNVSEIQQLYLSDNAISGTLPVRQLVPRLQEENGLQILILSNNQFELPSSLDLHALAHACSGRLCKGVPPHSCSAFGNARLSMSNPYKCVRCRLQPDTLFALLAFSASIASLLLVIFVGTMLQHPEMLERSLSTVAIGVQNAQAIALMGRLHLRLPPTFAHVAQMLSEIFTLGVHAGCLMEGRERDAANIAATSSGEDRIFWAFSYIFCGVALALFLSSLLAELALHCCRWRRSADGAVAALSVTFTLLLIVSLQATSAIFVAAAAPQEEPAGFPFRAVPAHIELIRAFQKAQHIQRVRRNALVTGGITLASALLAVQLGVLLRFVLALRTYQLLHLQGWPLQQPPRHALRWQLVLWARQAALLLICIACGIFLQNAADKQVVTYTSTALSLLVVLASLVCQCRFQPFIYDQQNKLEEMLLCLHGLLLALGWASDGIARSAAHATPLSSALEALMLLLLFGGMLGSFVWLLGDLRDAKLDLGRRLDKIGAAIDEPVHERLLAGDVRLLRCSWLMDHEASNAAFDRDERGTPIIRRLQDLPDAAFASPAEAEALYSAGERKVLVLSHGWQTPGHCDPHGTTLERVRAFLATKAAAHSECLLFWDMASLPQRPRTANLNASFRRALKEMGSFYASIASTAVIQVKHMPDPAQLPKAACVTVSNLPESATEADVRAALSGYPACNLIELSWEDEEVLPGETPERKNGRYIARFASHEQACEVVKELKTARPPALAGAGIFPYYNSRPYDERGWCVFEQGAASVVLAHFEEAERQGRTLPARLAAAQAARRKVIEVSDDGTPKKLEHGGVAPDLRGVAPDLLLDDVTDKLRDEGGDVRFTGTGDRAMVCELLTKFEWTIHTSLSMGVNLTESARRVLARPATGWCWPILRYASLNRVEAVREVQLGADTNA</sequence>
<dbReference type="InterPro" id="IPR032675">
    <property type="entry name" value="LRR_dom_sf"/>
</dbReference>
<keyword evidence="8" id="KW-1185">Reference proteome</keyword>
<protein>
    <recommendedName>
        <fullName evidence="9">RRM domain-containing protein</fullName>
    </recommendedName>
</protein>
<name>A0A0D3JA51_EMIH1</name>
<dbReference type="RefSeq" id="XP_005772815.1">
    <property type="nucleotide sequence ID" value="XM_005772758.1"/>
</dbReference>
<feature type="transmembrane region" description="Helical" evidence="5">
    <location>
        <begin position="556"/>
        <end position="584"/>
    </location>
</feature>
<feature type="transmembrane region" description="Helical" evidence="5">
    <location>
        <begin position="518"/>
        <end position="544"/>
    </location>
</feature>
<dbReference type="KEGG" id="ehx:EMIHUDRAFT_242059"/>
<evidence type="ECO:0000313" key="8">
    <source>
        <dbReference type="Proteomes" id="UP000013827"/>
    </source>
</evidence>